<name>A0A133NJI6_FUSNU</name>
<sequence>MLDQNSFDYNNKQKENIAMKEIYENFDKNKRIDCFITGCDFPNSSMSVYFQYLDEVYAEVELDDLVAISDGEKTFNDYFVELKKEYNRKKNREKSTTKLKQIYNEQLIVKSIVNKNIDKLSDVSFEYDTDLSVEFTEPINLELEKINLLLNDKVIGTIEINKNHKPPLQVVVCTMPKRHYYKLEAKALQFGLPFAYNPIQLLK</sequence>
<comment type="caution">
    <text evidence="1">The sequence shown here is derived from an EMBL/GenBank/DDBJ whole genome shotgun (WGS) entry which is preliminary data.</text>
</comment>
<dbReference type="Proteomes" id="UP000070401">
    <property type="component" value="Unassembled WGS sequence"/>
</dbReference>
<proteinExistence type="predicted"/>
<evidence type="ECO:0000313" key="2">
    <source>
        <dbReference type="Proteomes" id="UP000070401"/>
    </source>
</evidence>
<gene>
    <name evidence="1" type="ORF">HMPREF3221_02024</name>
</gene>
<protein>
    <submittedName>
        <fullName evidence="1">Uncharacterized protein</fullName>
    </submittedName>
</protein>
<evidence type="ECO:0000313" key="1">
    <source>
        <dbReference type="EMBL" id="KXA16456.1"/>
    </source>
</evidence>
<organism evidence="1 2">
    <name type="scientific">Fusobacterium nucleatum</name>
    <dbReference type="NCBI Taxonomy" id="851"/>
    <lineage>
        <taxon>Bacteria</taxon>
        <taxon>Fusobacteriati</taxon>
        <taxon>Fusobacteriota</taxon>
        <taxon>Fusobacteriia</taxon>
        <taxon>Fusobacteriales</taxon>
        <taxon>Fusobacteriaceae</taxon>
        <taxon>Fusobacterium</taxon>
    </lineage>
</organism>
<keyword evidence="2" id="KW-1185">Reference proteome</keyword>
<dbReference type="PATRIC" id="fig|851.8.peg.2042"/>
<dbReference type="EMBL" id="LRPY01000214">
    <property type="protein sequence ID" value="KXA16456.1"/>
    <property type="molecule type" value="Genomic_DNA"/>
</dbReference>
<reference evidence="2" key="1">
    <citation type="submission" date="2016-01" db="EMBL/GenBank/DDBJ databases">
        <authorList>
            <person name="Mitreva M."/>
            <person name="Pepin K.H."/>
            <person name="Mihindukulasuriya K.A."/>
            <person name="Fulton R."/>
            <person name="Fronick C."/>
            <person name="O'Laughlin M."/>
            <person name="Miner T."/>
            <person name="Herter B."/>
            <person name="Rosa B.A."/>
            <person name="Cordes M."/>
            <person name="Tomlinson C."/>
            <person name="Wollam A."/>
            <person name="Palsikar V.B."/>
            <person name="Mardis E.R."/>
            <person name="Wilson R.K."/>
        </authorList>
    </citation>
    <scope>NUCLEOTIDE SEQUENCE [LARGE SCALE GENOMIC DNA]</scope>
    <source>
        <strain evidence="2">MJR7757B</strain>
    </source>
</reference>
<accession>A0A133NJI6</accession>
<dbReference type="AlphaFoldDB" id="A0A133NJI6"/>